<sequence length="226" mass="23831">MRKVTASLIGTSLFAVALSILVVGVVWAGTSARQIFTAGPNDSTETTVPTEGEIPELIPDDSLPPSNILEIIGELSAKVSKLEEKVDAYESDIAAARAEAAKAKAAAEDAAEKIATVVDDAAAAIRDAAAAAAAANEASERITQFEKRLSKLTDDGIYTGTITPAQLSRRLVATDISGDWPLDRTSGELGGEKVKVTGSSCWSDYRYNVFIVPETFRGLTCLKVLK</sequence>
<accession>A0A6J6J5D9</accession>
<evidence type="ECO:0000313" key="2">
    <source>
        <dbReference type="EMBL" id="CAB4632028.1"/>
    </source>
</evidence>
<name>A0A6J6J5D9_9ZZZZ</name>
<gene>
    <name evidence="2" type="ORF">UFOPK2086_00392</name>
</gene>
<dbReference type="AlphaFoldDB" id="A0A6J6J5D9"/>
<keyword evidence="1" id="KW-0175">Coiled coil</keyword>
<reference evidence="2" key="1">
    <citation type="submission" date="2020-05" db="EMBL/GenBank/DDBJ databases">
        <authorList>
            <person name="Chiriac C."/>
            <person name="Salcher M."/>
            <person name="Ghai R."/>
            <person name="Kavagutti S V."/>
        </authorList>
    </citation>
    <scope>NUCLEOTIDE SEQUENCE</scope>
</reference>
<dbReference type="Gene3D" id="1.20.120.330">
    <property type="entry name" value="Nucleotidyltransferases domain 2"/>
    <property type="match status" value="1"/>
</dbReference>
<proteinExistence type="predicted"/>
<evidence type="ECO:0000256" key="1">
    <source>
        <dbReference type="SAM" id="Coils"/>
    </source>
</evidence>
<feature type="coiled-coil region" evidence="1">
    <location>
        <begin position="72"/>
        <end position="155"/>
    </location>
</feature>
<protein>
    <submittedName>
        <fullName evidence="2">Unannotated protein</fullName>
    </submittedName>
</protein>
<organism evidence="2">
    <name type="scientific">freshwater metagenome</name>
    <dbReference type="NCBI Taxonomy" id="449393"/>
    <lineage>
        <taxon>unclassified sequences</taxon>
        <taxon>metagenomes</taxon>
        <taxon>ecological metagenomes</taxon>
    </lineage>
</organism>
<dbReference type="EMBL" id="CAEZVQ010000031">
    <property type="protein sequence ID" value="CAB4632028.1"/>
    <property type="molecule type" value="Genomic_DNA"/>
</dbReference>